<evidence type="ECO:0000256" key="2">
    <source>
        <dbReference type="ARBA" id="ARBA00048072"/>
    </source>
</evidence>
<sequence>MECQLELIEEIPAEELDLSIETLGACKVENPLQKDRLCYVTDDMKASLVVSEDYLKKCLEEGRTPPSAELAGPRPRIYFDPAKTRAAIVTCGGLCPGINDVIRSIVLTLYFSYGV</sequence>
<dbReference type="GO" id="GO:0003872">
    <property type="term" value="F:6-phosphofructokinase activity"/>
    <property type="evidence" value="ECO:0007669"/>
    <property type="project" value="InterPro"/>
</dbReference>
<gene>
    <name evidence="3" type="ORF">ENJ96_03835</name>
</gene>
<proteinExistence type="predicted"/>
<dbReference type="InterPro" id="IPR050929">
    <property type="entry name" value="PFKA"/>
</dbReference>
<dbReference type="Gene3D" id="3.40.50.450">
    <property type="match status" value="1"/>
</dbReference>
<comment type="caution">
    <text evidence="3">The sequence shown here is derived from an EMBL/GenBank/DDBJ whole genome shotgun (WGS) entry which is preliminary data.</text>
</comment>
<dbReference type="PANTHER" id="PTHR45770">
    <property type="entry name" value="ATP-DEPENDENT 6-PHOSPHOFRUCTOKINASE 1"/>
    <property type="match status" value="1"/>
</dbReference>
<organism evidence="3">
    <name type="scientific">Thermodesulfatator atlanticus</name>
    <dbReference type="NCBI Taxonomy" id="501497"/>
    <lineage>
        <taxon>Bacteria</taxon>
        <taxon>Pseudomonadati</taxon>
        <taxon>Thermodesulfobacteriota</taxon>
        <taxon>Thermodesulfobacteria</taxon>
        <taxon>Thermodesulfobacteriales</taxon>
        <taxon>Thermodesulfatatoraceae</taxon>
        <taxon>Thermodesulfatator</taxon>
    </lineage>
</organism>
<dbReference type="AlphaFoldDB" id="A0A7V5U2B3"/>
<reference evidence="3" key="1">
    <citation type="journal article" date="2020" name="mSystems">
        <title>Genome- and Community-Level Interaction Insights into Carbon Utilization and Element Cycling Functions of Hydrothermarchaeota in Hydrothermal Sediment.</title>
        <authorList>
            <person name="Zhou Z."/>
            <person name="Liu Y."/>
            <person name="Xu W."/>
            <person name="Pan J."/>
            <person name="Luo Z.H."/>
            <person name="Li M."/>
        </authorList>
    </citation>
    <scope>NUCLEOTIDE SEQUENCE [LARGE SCALE GENOMIC DNA]</scope>
    <source>
        <strain evidence="3">HyVt-533</strain>
    </source>
</reference>
<evidence type="ECO:0000256" key="1">
    <source>
        <dbReference type="ARBA" id="ARBA00003138"/>
    </source>
</evidence>
<comment type="function">
    <text evidence="1">Catalyzes the phosphorylation of D-fructose 6-phosphate, the first committing step of glycolysis. Uses inorganic phosphate (PPi) as phosphoryl donor instead of ATP like common ATP-dependent phosphofructokinases (ATP-PFKs), which renders the reaction reversible, and can thus function both in glycolysis and gluconeogenesis. Consistently, PPi-PFK can replace the enzymes of both the forward (ATP-PFK) and reverse (fructose-bisphosphatase (FBPase)) reactions.</text>
</comment>
<evidence type="ECO:0000313" key="3">
    <source>
        <dbReference type="EMBL" id="HHI96960.1"/>
    </source>
</evidence>
<dbReference type="EMBL" id="DROK01000113">
    <property type="protein sequence ID" value="HHI96960.1"/>
    <property type="molecule type" value="Genomic_DNA"/>
</dbReference>
<dbReference type="GO" id="GO:0047334">
    <property type="term" value="F:diphosphate-fructose-6-phosphate 1-phosphotransferase activity"/>
    <property type="evidence" value="ECO:0007669"/>
    <property type="project" value="UniProtKB-EC"/>
</dbReference>
<feature type="non-terminal residue" evidence="3">
    <location>
        <position position="115"/>
    </location>
</feature>
<comment type="catalytic activity">
    <reaction evidence="2">
        <text>beta-D-fructose 6-phosphate + diphosphate = beta-D-fructose 1,6-bisphosphate + phosphate + H(+)</text>
        <dbReference type="Rhea" id="RHEA:13613"/>
        <dbReference type="ChEBI" id="CHEBI:15378"/>
        <dbReference type="ChEBI" id="CHEBI:32966"/>
        <dbReference type="ChEBI" id="CHEBI:33019"/>
        <dbReference type="ChEBI" id="CHEBI:43474"/>
        <dbReference type="ChEBI" id="CHEBI:57634"/>
        <dbReference type="EC" id="2.7.1.90"/>
    </reaction>
</comment>
<dbReference type="SUPFAM" id="SSF53784">
    <property type="entry name" value="Phosphofructokinase"/>
    <property type="match status" value="1"/>
</dbReference>
<dbReference type="Proteomes" id="UP000886101">
    <property type="component" value="Unassembled WGS sequence"/>
</dbReference>
<name>A0A7V5U2B3_9BACT</name>
<accession>A0A7V5U2B3</accession>
<protein>
    <submittedName>
        <fullName evidence="3">ATP-dependent 6-phosphofructokinase</fullName>
    </submittedName>
</protein>
<dbReference type="InterPro" id="IPR035966">
    <property type="entry name" value="PKF_sf"/>
</dbReference>